<gene>
    <name evidence="2" type="ORF">ACCI51_19285</name>
</gene>
<dbReference type="InterPro" id="IPR025649">
    <property type="entry name" value="DUF4360"/>
</dbReference>
<organism evidence="2 3">
    <name type="scientific">Microbulbifer echini</name>
    <dbReference type="NCBI Taxonomy" id="1529067"/>
    <lineage>
        <taxon>Bacteria</taxon>
        <taxon>Pseudomonadati</taxon>
        <taxon>Pseudomonadota</taxon>
        <taxon>Gammaproteobacteria</taxon>
        <taxon>Cellvibrionales</taxon>
        <taxon>Microbulbiferaceae</taxon>
        <taxon>Microbulbifer</taxon>
    </lineage>
</organism>
<feature type="signal peptide" evidence="1">
    <location>
        <begin position="1"/>
        <end position="20"/>
    </location>
</feature>
<keyword evidence="3" id="KW-1185">Reference proteome</keyword>
<dbReference type="PANTHER" id="PTHR38847">
    <property type="match status" value="1"/>
</dbReference>
<reference evidence="2 3" key="1">
    <citation type="submission" date="2024-08" db="EMBL/GenBank/DDBJ databases">
        <authorList>
            <person name="Ishaq N."/>
        </authorList>
    </citation>
    <scope>NUCLEOTIDE SEQUENCE [LARGE SCALE GENOMIC DNA]</scope>
    <source>
        <strain evidence="2 3">JCM 30400</strain>
    </source>
</reference>
<comment type="caution">
    <text evidence="2">The sequence shown here is derived from an EMBL/GenBank/DDBJ whole genome shotgun (WGS) entry which is preliminary data.</text>
</comment>
<dbReference type="Proteomes" id="UP001569414">
    <property type="component" value="Unassembled WGS sequence"/>
</dbReference>
<protein>
    <submittedName>
        <fullName evidence="2">DUF4360 domain-containing protein</fullName>
    </submittedName>
</protein>
<sequence>MFKQLLTLTLCSIFSSSILAKSILIDGQQIEIGEIAVNGTGCPAGSVTATATDDNKNIAILFSKYSAVTNSTSPIASSDCNLALPLSVEPGFSVGILDIDWRGTVFSAPGSHINFHREYFFSGNQGPSHDHNWNSSGFENFILNDRPPFAYYSGCDGEALIARADTVATVIGADSLFSLRSADVGAQLLLNIQIIPCEE</sequence>
<proteinExistence type="predicted"/>
<dbReference type="RefSeq" id="WP_371845054.1">
    <property type="nucleotide sequence ID" value="NZ_JBGMEL010000041.1"/>
</dbReference>
<feature type="chain" id="PRO_5046869419" evidence="1">
    <location>
        <begin position="21"/>
        <end position="199"/>
    </location>
</feature>
<dbReference type="PANTHER" id="PTHR38847:SF1">
    <property type="entry name" value="PSEUDOURIDINE SYNTHASE RSUA_RLUA-LIKE DOMAIN-CONTAINING PROTEIN"/>
    <property type="match status" value="1"/>
</dbReference>
<evidence type="ECO:0000313" key="2">
    <source>
        <dbReference type="EMBL" id="MFA0792678.1"/>
    </source>
</evidence>
<keyword evidence="1" id="KW-0732">Signal</keyword>
<dbReference type="EMBL" id="JBGMEL010000041">
    <property type="protein sequence ID" value="MFA0792678.1"/>
    <property type="molecule type" value="Genomic_DNA"/>
</dbReference>
<evidence type="ECO:0000313" key="3">
    <source>
        <dbReference type="Proteomes" id="UP001569414"/>
    </source>
</evidence>
<dbReference type="Pfam" id="PF14273">
    <property type="entry name" value="DUF4360"/>
    <property type="match status" value="1"/>
</dbReference>
<evidence type="ECO:0000256" key="1">
    <source>
        <dbReference type="SAM" id="SignalP"/>
    </source>
</evidence>
<name>A0ABV4NU67_9GAMM</name>
<accession>A0ABV4NU67</accession>